<dbReference type="GO" id="GO:0015074">
    <property type="term" value="P:DNA integration"/>
    <property type="evidence" value="ECO:0007669"/>
    <property type="project" value="InterPro"/>
</dbReference>
<dbReference type="Proteomes" id="UP001321450">
    <property type="component" value="Chromosome"/>
</dbReference>
<name>A0AAU9BZY6_9GAMM</name>
<dbReference type="InterPro" id="IPR012337">
    <property type="entry name" value="RNaseH-like_sf"/>
</dbReference>
<dbReference type="InterPro" id="IPR036397">
    <property type="entry name" value="RNaseH_sf"/>
</dbReference>
<dbReference type="InterPro" id="IPR048020">
    <property type="entry name" value="Transpos_IS3"/>
</dbReference>
<dbReference type="Pfam" id="PF13333">
    <property type="entry name" value="rve_2"/>
    <property type="match status" value="1"/>
</dbReference>
<protein>
    <submittedName>
        <fullName evidence="2">Transposase, IS3 family</fullName>
    </submittedName>
</protein>
<organism evidence="2 3">
    <name type="scientific">Methylomarinovum tepidoasis</name>
    <dbReference type="NCBI Taxonomy" id="2840183"/>
    <lineage>
        <taxon>Bacteria</taxon>
        <taxon>Pseudomonadati</taxon>
        <taxon>Pseudomonadota</taxon>
        <taxon>Gammaproteobacteria</taxon>
        <taxon>Methylococcales</taxon>
        <taxon>Methylothermaceae</taxon>
        <taxon>Methylomarinovum</taxon>
    </lineage>
</organism>
<evidence type="ECO:0000313" key="3">
    <source>
        <dbReference type="Proteomes" id="UP001321450"/>
    </source>
</evidence>
<proteinExistence type="predicted"/>
<dbReference type="SUPFAM" id="SSF53098">
    <property type="entry name" value="Ribonuclease H-like"/>
    <property type="match status" value="1"/>
</dbReference>
<dbReference type="Pfam" id="PF00665">
    <property type="entry name" value="rve"/>
    <property type="match status" value="1"/>
</dbReference>
<feature type="domain" description="Integrase catalytic" evidence="1">
    <location>
        <begin position="105"/>
        <end position="267"/>
    </location>
</feature>
<dbReference type="PANTHER" id="PTHR46889">
    <property type="entry name" value="TRANSPOSASE INSF FOR INSERTION SEQUENCE IS3B-RELATED"/>
    <property type="match status" value="1"/>
</dbReference>
<dbReference type="InterPro" id="IPR025948">
    <property type="entry name" value="HTH-like_dom"/>
</dbReference>
<keyword evidence="3" id="KW-1185">Reference proteome</keyword>
<dbReference type="EMBL" id="AP024718">
    <property type="protein sequence ID" value="BCX89345.1"/>
    <property type="molecule type" value="Genomic_DNA"/>
</dbReference>
<dbReference type="NCBIfam" id="NF033516">
    <property type="entry name" value="transpos_IS3"/>
    <property type="match status" value="1"/>
</dbReference>
<evidence type="ECO:0000313" key="2">
    <source>
        <dbReference type="EMBL" id="BCX89345.1"/>
    </source>
</evidence>
<dbReference type="AlphaFoldDB" id="A0AAU9BZY6"/>
<accession>A0AAU9BZY6</accession>
<dbReference type="PROSITE" id="PS50994">
    <property type="entry name" value="INTEGRASE"/>
    <property type="match status" value="1"/>
</dbReference>
<dbReference type="InterPro" id="IPR050900">
    <property type="entry name" value="Transposase_IS3/IS150/IS904"/>
</dbReference>
<dbReference type="Pfam" id="PF13276">
    <property type="entry name" value="HTH_21"/>
    <property type="match status" value="1"/>
</dbReference>
<dbReference type="PANTHER" id="PTHR46889:SF4">
    <property type="entry name" value="TRANSPOSASE INSO FOR INSERTION SEQUENCE ELEMENT IS911B-RELATED"/>
    <property type="match status" value="1"/>
</dbReference>
<sequence length="285" mass="32415">MCRLLGVSTSGFYAWLKRPESARARRDAELADKVEAIHKRSRGTYGAPRIHAELRVEGEQVSRKRVARMMKARGLVGASRRRGWCTTSRDEAARPAPDLVEREFVAEAPDRLWVADITYVPTWEGFLYLAVVLDVFSRRIVGWAMAAHLRTELVLSALNMALWQRQPEEVVHHSDQGCQYTSLAFSRYCEEAGVRPSMGSVGDCFDNAMAESFFATLECELLDRSTFRTRAEAERAIFEFIEGWYNPHRRHSALGYLSPINFERQHTQRKGGIQTQNVELSTEAG</sequence>
<gene>
    <name evidence="2" type="ORF">MIN45_P1717</name>
</gene>
<dbReference type="Gene3D" id="3.30.420.10">
    <property type="entry name" value="Ribonuclease H-like superfamily/Ribonuclease H"/>
    <property type="match status" value="1"/>
</dbReference>
<dbReference type="InterPro" id="IPR001584">
    <property type="entry name" value="Integrase_cat-core"/>
</dbReference>
<reference evidence="3" key="1">
    <citation type="journal article" date="2024" name="Int. J. Syst. Evol. Microbiol.">
        <title>Methylomarinovum tepidoasis sp. nov., a moderately thermophilic methanotroph of the family Methylothermaceae isolated from a deep-sea hydrothermal field.</title>
        <authorList>
            <person name="Hirayama H."/>
            <person name="Takaki Y."/>
            <person name="Abe M."/>
            <person name="Miyazaki M."/>
            <person name="Uematsu K."/>
            <person name="Matsui Y."/>
            <person name="Takai K."/>
        </authorList>
    </citation>
    <scope>NUCLEOTIDE SEQUENCE [LARGE SCALE GENOMIC DNA]</scope>
    <source>
        <strain evidence="3">IN45</strain>
    </source>
</reference>
<dbReference type="KEGG" id="meiy:MIN45_P1717"/>
<evidence type="ECO:0000259" key="1">
    <source>
        <dbReference type="PROSITE" id="PS50994"/>
    </source>
</evidence>
<dbReference type="GO" id="GO:0003676">
    <property type="term" value="F:nucleic acid binding"/>
    <property type="evidence" value="ECO:0007669"/>
    <property type="project" value="InterPro"/>
</dbReference>